<name>A0A0E9RWL7_ANGAN</name>
<evidence type="ECO:0000313" key="1">
    <source>
        <dbReference type="EMBL" id="JAH33594.1"/>
    </source>
</evidence>
<dbReference type="AlphaFoldDB" id="A0A0E9RWL7"/>
<accession>A0A0E9RWL7</accession>
<reference evidence="1" key="2">
    <citation type="journal article" date="2015" name="Fish Shellfish Immunol.">
        <title>Early steps in the European eel (Anguilla anguilla)-Vibrio vulnificus interaction in the gills: Role of the RtxA13 toxin.</title>
        <authorList>
            <person name="Callol A."/>
            <person name="Pajuelo D."/>
            <person name="Ebbesson L."/>
            <person name="Teles M."/>
            <person name="MacKenzie S."/>
            <person name="Amaro C."/>
        </authorList>
    </citation>
    <scope>NUCLEOTIDE SEQUENCE</scope>
</reference>
<protein>
    <submittedName>
        <fullName evidence="1">Uncharacterized protein</fullName>
    </submittedName>
</protein>
<dbReference type="EMBL" id="GBXM01074983">
    <property type="protein sequence ID" value="JAH33594.1"/>
    <property type="molecule type" value="Transcribed_RNA"/>
</dbReference>
<proteinExistence type="predicted"/>
<sequence>MSELIQELPEPQAPLRCSARGARSSGCNPWWSCLRRDATFSISTTLPLSEERCSISPFSSFAAMS</sequence>
<organism evidence="1">
    <name type="scientific">Anguilla anguilla</name>
    <name type="common">European freshwater eel</name>
    <name type="synonym">Muraena anguilla</name>
    <dbReference type="NCBI Taxonomy" id="7936"/>
    <lineage>
        <taxon>Eukaryota</taxon>
        <taxon>Metazoa</taxon>
        <taxon>Chordata</taxon>
        <taxon>Craniata</taxon>
        <taxon>Vertebrata</taxon>
        <taxon>Euteleostomi</taxon>
        <taxon>Actinopterygii</taxon>
        <taxon>Neopterygii</taxon>
        <taxon>Teleostei</taxon>
        <taxon>Anguilliformes</taxon>
        <taxon>Anguillidae</taxon>
        <taxon>Anguilla</taxon>
    </lineage>
</organism>
<reference evidence="1" key="1">
    <citation type="submission" date="2014-11" db="EMBL/GenBank/DDBJ databases">
        <authorList>
            <person name="Amaro Gonzalez C."/>
        </authorList>
    </citation>
    <scope>NUCLEOTIDE SEQUENCE</scope>
</reference>